<comment type="caution">
    <text evidence="1">The sequence shown here is derived from an EMBL/GenBank/DDBJ whole genome shotgun (WGS) entry which is preliminary data.</text>
</comment>
<dbReference type="AlphaFoldDB" id="A0A9W8HXL2"/>
<accession>A0A9W8HXL2</accession>
<sequence length="206" mass="23462">MNDTFDDDDHAGLALFMTDSGNGAPNAVSDTACSIPGKIYLPQEGEDERRRIDTLLSAYYCMLNVPPKKSRRTCVVRTRFGQTLAAVDRPLNVISRTFGQSIGGILHLQPEEWLLFFERGSLIMYYQDEQPQEHRLDGLDIWPYTLGAAGLDLDLYRGYAHLRRLGYVAVCHKDCQDVAKDTLEPDKTCPQQRYAHRLLWQPAFSY</sequence>
<evidence type="ECO:0000313" key="1">
    <source>
        <dbReference type="EMBL" id="KAJ2796254.1"/>
    </source>
</evidence>
<dbReference type="OrthoDB" id="408683at2759"/>
<dbReference type="PANTHER" id="PTHR21027">
    <property type="entry name" value="TRNA-SPLICING ENDONUCLEASE SUBUNIT SEN54"/>
    <property type="match status" value="1"/>
</dbReference>
<name>A0A9W8HXL2_9FUNG</name>
<reference evidence="1" key="1">
    <citation type="submission" date="2022-07" db="EMBL/GenBank/DDBJ databases">
        <title>Phylogenomic reconstructions and comparative analyses of Kickxellomycotina fungi.</title>
        <authorList>
            <person name="Reynolds N.K."/>
            <person name="Stajich J.E."/>
            <person name="Barry K."/>
            <person name="Grigoriev I.V."/>
            <person name="Crous P."/>
            <person name="Smith M.E."/>
        </authorList>
    </citation>
    <scope>NUCLEOTIDE SEQUENCE</scope>
    <source>
        <strain evidence="1">NRRL 1565</strain>
    </source>
</reference>
<dbReference type="GO" id="GO:0000379">
    <property type="term" value="P:tRNA-type intron splice site recognition and cleavage"/>
    <property type="evidence" value="ECO:0007669"/>
    <property type="project" value="TreeGrafter"/>
</dbReference>
<dbReference type="PANTHER" id="PTHR21027:SF1">
    <property type="entry name" value="TRNA-SPLICING ENDONUCLEASE SUBUNIT SEN54"/>
    <property type="match status" value="1"/>
</dbReference>
<evidence type="ECO:0000313" key="2">
    <source>
        <dbReference type="Proteomes" id="UP001140094"/>
    </source>
</evidence>
<proteinExistence type="predicted"/>
<feature type="non-terminal residue" evidence="1">
    <location>
        <position position="206"/>
    </location>
</feature>
<gene>
    <name evidence="1" type="primary">TSEN54</name>
    <name evidence="1" type="ORF">H4R20_005591</name>
</gene>
<keyword evidence="2" id="KW-1185">Reference proteome</keyword>
<protein>
    <submittedName>
        <fullName evidence="1">tRNA splicing endonuclease 54</fullName>
    </submittedName>
</protein>
<keyword evidence="1" id="KW-0540">Nuclease</keyword>
<dbReference type="InterPro" id="IPR024337">
    <property type="entry name" value="tRNA_splic_suSen54"/>
</dbReference>
<dbReference type="Proteomes" id="UP001140094">
    <property type="component" value="Unassembled WGS sequence"/>
</dbReference>
<dbReference type="GO" id="GO:0000214">
    <property type="term" value="C:tRNA-intron endonuclease complex"/>
    <property type="evidence" value="ECO:0007669"/>
    <property type="project" value="TreeGrafter"/>
</dbReference>
<dbReference type="EMBL" id="JANBUO010001955">
    <property type="protein sequence ID" value="KAJ2796254.1"/>
    <property type="molecule type" value="Genomic_DNA"/>
</dbReference>
<organism evidence="1 2">
    <name type="scientific">Coemansia guatemalensis</name>
    <dbReference type="NCBI Taxonomy" id="2761395"/>
    <lineage>
        <taxon>Eukaryota</taxon>
        <taxon>Fungi</taxon>
        <taxon>Fungi incertae sedis</taxon>
        <taxon>Zoopagomycota</taxon>
        <taxon>Kickxellomycotina</taxon>
        <taxon>Kickxellomycetes</taxon>
        <taxon>Kickxellales</taxon>
        <taxon>Kickxellaceae</taxon>
        <taxon>Coemansia</taxon>
    </lineage>
</organism>
<keyword evidence="1" id="KW-0378">Hydrolase</keyword>
<dbReference type="GO" id="GO:0004519">
    <property type="term" value="F:endonuclease activity"/>
    <property type="evidence" value="ECO:0007669"/>
    <property type="project" value="UniProtKB-KW"/>
</dbReference>
<keyword evidence="1" id="KW-0255">Endonuclease</keyword>